<keyword evidence="2" id="KW-1185">Reference proteome</keyword>
<reference evidence="1" key="1">
    <citation type="journal article" date="2023" name="Insect Mol. Biol.">
        <title>Genome sequencing provides insights into the evolution of gene families encoding plant cell wall-degrading enzymes in longhorned beetles.</title>
        <authorList>
            <person name="Shin N.R."/>
            <person name="Okamura Y."/>
            <person name="Kirsch R."/>
            <person name="Pauchet Y."/>
        </authorList>
    </citation>
    <scope>NUCLEOTIDE SEQUENCE</scope>
    <source>
        <strain evidence="1">RBIC_L_NR</strain>
    </source>
</reference>
<evidence type="ECO:0000313" key="2">
    <source>
        <dbReference type="Proteomes" id="UP001162156"/>
    </source>
</evidence>
<protein>
    <submittedName>
        <fullName evidence="1">Uncharacterized protein</fullName>
    </submittedName>
</protein>
<name>A0AAV8X4E4_9CUCU</name>
<dbReference type="EMBL" id="JANEYF010003863">
    <property type="protein sequence ID" value="KAJ8933421.1"/>
    <property type="molecule type" value="Genomic_DNA"/>
</dbReference>
<dbReference type="Proteomes" id="UP001162156">
    <property type="component" value="Unassembled WGS sequence"/>
</dbReference>
<sequence>MRHPGGLTTHFPLKFYQTHWVEVSKAVTKALEIFEDIKEYANDPSVKLPHSTSAQNVIKGLGDPLLTAKIAFFRMVESIL</sequence>
<comment type="caution">
    <text evidence="1">The sequence shown here is derived from an EMBL/GenBank/DDBJ whole genome shotgun (WGS) entry which is preliminary data.</text>
</comment>
<organism evidence="1 2">
    <name type="scientific">Rhamnusium bicolor</name>
    <dbReference type="NCBI Taxonomy" id="1586634"/>
    <lineage>
        <taxon>Eukaryota</taxon>
        <taxon>Metazoa</taxon>
        <taxon>Ecdysozoa</taxon>
        <taxon>Arthropoda</taxon>
        <taxon>Hexapoda</taxon>
        <taxon>Insecta</taxon>
        <taxon>Pterygota</taxon>
        <taxon>Neoptera</taxon>
        <taxon>Endopterygota</taxon>
        <taxon>Coleoptera</taxon>
        <taxon>Polyphaga</taxon>
        <taxon>Cucujiformia</taxon>
        <taxon>Chrysomeloidea</taxon>
        <taxon>Cerambycidae</taxon>
        <taxon>Lepturinae</taxon>
        <taxon>Rhagiini</taxon>
        <taxon>Rhamnusium</taxon>
    </lineage>
</organism>
<evidence type="ECO:0000313" key="1">
    <source>
        <dbReference type="EMBL" id="KAJ8933421.1"/>
    </source>
</evidence>
<dbReference type="AlphaFoldDB" id="A0AAV8X4E4"/>
<gene>
    <name evidence="1" type="ORF">NQ314_014020</name>
</gene>
<accession>A0AAV8X4E4</accession>
<proteinExistence type="predicted"/>